<comment type="caution">
    <text evidence="1">The sequence shown here is derived from an EMBL/GenBank/DDBJ whole genome shotgun (WGS) entry which is preliminary data.</text>
</comment>
<evidence type="ECO:0000313" key="1">
    <source>
        <dbReference type="EMBL" id="KAJ1999150.1"/>
    </source>
</evidence>
<dbReference type="PANTHER" id="PTHR31051">
    <property type="entry name" value="PROTEASOME ASSEMBLY CHAPERONE 3"/>
    <property type="match status" value="1"/>
</dbReference>
<name>A0A9W8BG25_9FUNG</name>
<organism evidence="1 2">
    <name type="scientific">Coemansia thaxteri</name>
    <dbReference type="NCBI Taxonomy" id="2663907"/>
    <lineage>
        <taxon>Eukaryota</taxon>
        <taxon>Fungi</taxon>
        <taxon>Fungi incertae sedis</taxon>
        <taxon>Zoopagomycota</taxon>
        <taxon>Kickxellomycotina</taxon>
        <taxon>Kickxellomycetes</taxon>
        <taxon>Kickxellales</taxon>
        <taxon>Kickxellaceae</taxon>
        <taxon>Coemansia</taxon>
    </lineage>
</organism>
<accession>A0A9W8BG25</accession>
<evidence type="ECO:0000313" key="2">
    <source>
        <dbReference type="Proteomes" id="UP001150907"/>
    </source>
</evidence>
<sequence length="166" mass="17527">NTFPVSIKTSAATINGIHTDVAVLGFTNCVVVIITQLASVASIIQAVGTSIVTGGQGTFDDAQAVVEHLASCSEIPVEVKFVLGNSSATATCSLYQALATHIFQHRRGRDPMDSRPLTIGIGLDLPREFKLPLYEDSISLPQPGGFMPVVDAIAALVDDCFLMEPI</sequence>
<dbReference type="Gene3D" id="3.30.230.90">
    <property type="match status" value="1"/>
</dbReference>
<gene>
    <name evidence="1" type="ORF">H4R26_005181</name>
</gene>
<dbReference type="OrthoDB" id="5593278at2759"/>
<keyword evidence="2" id="KW-1185">Reference proteome</keyword>
<dbReference type="Proteomes" id="UP001150907">
    <property type="component" value="Unassembled WGS sequence"/>
</dbReference>
<protein>
    <submittedName>
        <fullName evidence="1">Uncharacterized protein</fullName>
    </submittedName>
</protein>
<proteinExistence type="predicted"/>
<dbReference type="InterPro" id="IPR053720">
    <property type="entry name" value="Psm_Assembly_Chaperone"/>
</dbReference>
<dbReference type="PANTHER" id="PTHR31051:SF1">
    <property type="entry name" value="PROTEASOME ASSEMBLY CHAPERONE 3"/>
    <property type="match status" value="1"/>
</dbReference>
<dbReference type="GO" id="GO:0043248">
    <property type="term" value="P:proteasome assembly"/>
    <property type="evidence" value="ECO:0007669"/>
    <property type="project" value="InterPro"/>
</dbReference>
<feature type="non-terminal residue" evidence="1">
    <location>
        <position position="1"/>
    </location>
</feature>
<reference evidence="1" key="1">
    <citation type="submission" date="2022-07" db="EMBL/GenBank/DDBJ databases">
        <title>Phylogenomic reconstructions and comparative analyses of Kickxellomycotina fungi.</title>
        <authorList>
            <person name="Reynolds N.K."/>
            <person name="Stajich J.E."/>
            <person name="Barry K."/>
            <person name="Grigoriev I.V."/>
            <person name="Crous P."/>
            <person name="Smith M.E."/>
        </authorList>
    </citation>
    <scope>NUCLEOTIDE SEQUENCE</scope>
    <source>
        <strain evidence="1">IMI 214461</strain>
    </source>
</reference>
<dbReference type="InterPro" id="IPR018788">
    <property type="entry name" value="Proteasome_assmbl_chp_3"/>
</dbReference>
<dbReference type="EMBL" id="JANBQF010000775">
    <property type="protein sequence ID" value="KAJ1999150.1"/>
    <property type="molecule type" value="Genomic_DNA"/>
</dbReference>
<dbReference type="AlphaFoldDB" id="A0A9W8BG25"/>